<sequence>MSHVREIIGEHPQRGSYYGYRRILPELEERTGQTVNPLYTTKKNGSGPVEVRKLLIAS</sequence>
<gene>
    <name evidence="1" type="ORF">GGP83_003364</name>
</gene>
<evidence type="ECO:0000313" key="1">
    <source>
        <dbReference type="EMBL" id="MCS3953389.1"/>
    </source>
</evidence>
<dbReference type="EMBL" id="JANUBB010000025">
    <property type="protein sequence ID" value="MCS3953389.1"/>
    <property type="molecule type" value="Genomic_DNA"/>
</dbReference>
<evidence type="ECO:0008006" key="3">
    <source>
        <dbReference type="Google" id="ProtNLM"/>
    </source>
</evidence>
<name>A0A9X2Z5C8_9BACT</name>
<dbReference type="AlphaFoldDB" id="A0A9X2Z5C8"/>
<accession>A0A9X2Z5C8</accession>
<proteinExistence type="predicted"/>
<protein>
    <recommendedName>
        <fullName evidence="3">Transposase</fullName>
    </recommendedName>
</protein>
<organism evidence="1 2">
    <name type="scientific">Salinibacter ruber</name>
    <dbReference type="NCBI Taxonomy" id="146919"/>
    <lineage>
        <taxon>Bacteria</taxon>
        <taxon>Pseudomonadati</taxon>
        <taxon>Rhodothermota</taxon>
        <taxon>Rhodothermia</taxon>
        <taxon>Rhodothermales</taxon>
        <taxon>Salinibacteraceae</taxon>
        <taxon>Salinibacter</taxon>
    </lineage>
</organism>
<dbReference type="Proteomes" id="UP001155010">
    <property type="component" value="Unassembled WGS sequence"/>
</dbReference>
<evidence type="ECO:0000313" key="2">
    <source>
        <dbReference type="Proteomes" id="UP001155010"/>
    </source>
</evidence>
<comment type="caution">
    <text evidence="1">The sequence shown here is derived from an EMBL/GenBank/DDBJ whole genome shotgun (WGS) entry which is preliminary data.</text>
</comment>
<reference evidence="1" key="1">
    <citation type="submission" date="2022-08" db="EMBL/GenBank/DDBJ databases">
        <title>Genomic Encyclopedia of Type Strains, Phase V (KMG-V): Genome sequencing to study the core and pangenomes of soil and plant-associated prokaryotes.</title>
        <authorList>
            <person name="Whitman W."/>
        </authorList>
    </citation>
    <scope>NUCLEOTIDE SEQUENCE</scope>
    <source>
        <strain evidence="1">SP2017</strain>
    </source>
</reference>